<dbReference type="AlphaFoldDB" id="A0A2W5TE22"/>
<accession>A0A2W5TE22</accession>
<gene>
    <name evidence="1" type="ORF">DI536_17605</name>
</gene>
<sequence>MRALVIAVALSFTGCGFLLGEPGGGGGLPSGRACASDDDCVPSDCCGEGSGVVHVMDAPGCPGQCNTMCPRGQTDCGCGVPICRDSRCTVAVATDPMCQ</sequence>
<evidence type="ECO:0008006" key="3">
    <source>
        <dbReference type="Google" id="ProtNLM"/>
    </source>
</evidence>
<dbReference type="PROSITE" id="PS51257">
    <property type="entry name" value="PROKAR_LIPOPROTEIN"/>
    <property type="match status" value="1"/>
</dbReference>
<reference evidence="1 2" key="1">
    <citation type="submission" date="2017-08" db="EMBL/GenBank/DDBJ databases">
        <title>Infants hospitalized years apart are colonized by the same room-sourced microbial strains.</title>
        <authorList>
            <person name="Brooks B."/>
            <person name="Olm M.R."/>
            <person name="Firek B.A."/>
            <person name="Baker R."/>
            <person name="Thomas B.C."/>
            <person name="Morowitz M.J."/>
            <person name="Banfield J.F."/>
        </authorList>
    </citation>
    <scope>NUCLEOTIDE SEQUENCE [LARGE SCALE GENOMIC DNA]</scope>
    <source>
        <strain evidence="1">S2_003_000_R2_14</strain>
    </source>
</reference>
<dbReference type="EMBL" id="QFQP01000014">
    <property type="protein sequence ID" value="PZR11443.1"/>
    <property type="molecule type" value="Genomic_DNA"/>
</dbReference>
<comment type="caution">
    <text evidence="1">The sequence shown here is derived from an EMBL/GenBank/DDBJ whole genome shotgun (WGS) entry which is preliminary data.</text>
</comment>
<organism evidence="1 2">
    <name type="scientific">Archangium gephyra</name>
    <dbReference type="NCBI Taxonomy" id="48"/>
    <lineage>
        <taxon>Bacteria</taxon>
        <taxon>Pseudomonadati</taxon>
        <taxon>Myxococcota</taxon>
        <taxon>Myxococcia</taxon>
        <taxon>Myxococcales</taxon>
        <taxon>Cystobacterineae</taxon>
        <taxon>Archangiaceae</taxon>
        <taxon>Archangium</taxon>
    </lineage>
</organism>
<dbReference type="Proteomes" id="UP000249061">
    <property type="component" value="Unassembled WGS sequence"/>
</dbReference>
<proteinExistence type="predicted"/>
<evidence type="ECO:0000313" key="2">
    <source>
        <dbReference type="Proteomes" id="UP000249061"/>
    </source>
</evidence>
<name>A0A2W5TE22_9BACT</name>
<protein>
    <recommendedName>
        <fullName evidence="3">Lipoprotein</fullName>
    </recommendedName>
</protein>
<evidence type="ECO:0000313" key="1">
    <source>
        <dbReference type="EMBL" id="PZR11443.1"/>
    </source>
</evidence>